<protein>
    <submittedName>
        <fullName evidence="1">Predicted glycosyl transferase</fullName>
    </submittedName>
</protein>
<dbReference type="Gene3D" id="3.40.50.2000">
    <property type="entry name" value="Glycogen Phosphorylase B"/>
    <property type="match status" value="1"/>
</dbReference>
<evidence type="ECO:0000313" key="1">
    <source>
        <dbReference type="EMBL" id="SIT08925.1"/>
    </source>
</evidence>
<evidence type="ECO:0000313" key="2">
    <source>
        <dbReference type="Proteomes" id="UP000186684"/>
    </source>
</evidence>
<dbReference type="AlphaFoldDB" id="A0A1N7PE57"/>
<proteinExistence type="predicted"/>
<dbReference type="RefSeq" id="WP_143526262.1">
    <property type="nucleotide sequence ID" value="NZ_FTOQ01000015.1"/>
</dbReference>
<accession>A0A1N7PE57</accession>
<dbReference type="EMBL" id="FTOQ01000015">
    <property type="protein sequence ID" value="SIT08925.1"/>
    <property type="molecule type" value="Genomic_DNA"/>
</dbReference>
<name>A0A1N7PE57_9RHOB</name>
<dbReference type="PANTHER" id="PTHR21015:SF28">
    <property type="entry name" value="SLL1722 PROTEIN"/>
    <property type="match status" value="1"/>
</dbReference>
<sequence>MFERLDARFDPMPHRPAAPLRIMLYSHDTLGYGHLRRNLLLAAALSEIEPRPEILLIGGMREAGAFTMPAGVDCVTLPAYAKEGDGSYRPRDLGGDLARLSALRSRTIRSAAEGFDPDLVIVDNVPRGAQFELDDTLHALRARGRARIVLGLRDVIDECATVRRQWLRQRNFETVRHLYDAVWIYGDAAFYDILSDCCMLGPLGGKAMHVGYLDPTGRRDADQAARDLAAVQMADPRPYIYCAVGGGRDGLTLCEAFAGSRMPDGHRGVLVTGTQMPREAKDRIAELTRDRDDLTVLPFLSEPIGVMANAARIVGMGGYNTTMEMLALDPPALIVPRCAPRREQVMRTERLAARGLVSMILPADLTSDALSAWMAAPAPRPERQPDMGGLARVQALASKVCSTAPALVA</sequence>
<gene>
    <name evidence="1" type="ORF">SAMN05421759_1155</name>
</gene>
<reference evidence="2" key="1">
    <citation type="submission" date="2017-01" db="EMBL/GenBank/DDBJ databases">
        <authorList>
            <person name="Varghese N."/>
            <person name="Submissions S."/>
        </authorList>
    </citation>
    <scope>NUCLEOTIDE SEQUENCE [LARGE SCALE GENOMIC DNA]</scope>
    <source>
        <strain evidence="2">DSM 29430</strain>
    </source>
</reference>
<keyword evidence="2" id="KW-1185">Reference proteome</keyword>
<organism evidence="1 2">
    <name type="scientific">Roseivivax lentus</name>
    <dbReference type="NCBI Taxonomy" id="633194"/>
    <lineage>
        <taxon>Bacteria</taxon>
        <taxon>Pseudomonadati</taxon>
        <taxon>Pseudomonadota</taxon>
        <taxon>Alphaproteobacteria</taxon>
        <taxon>Rhodobacterales</taxon>
        <taxon>Roseobacteraceae</taxon>
        <taxon>Roseivivax</taxon>
    </lineage>
</organism>
<dbReference type="OrthoDB" id="9802126at2"/>
<dbReference type="STRING" id="633194.SAMN05421759_1155"/>
<dbReference type="SUPFAM" id="SSF53756">
    <property type="entry name" value="UDP-Glycosyltransferase/glycogen phosphorylase"/>
    <property type="match status" value="1"/>
</dbReference>
<dbReference type="PANTHER" id="PTHR21015">
    <property type="entry name" value="UDP-N-ACETYLGLUCOSAMINE--N-ACETYLMURAMYL-(PENTAPEPTIDE) PYROPHOSPHORYL-UNDECAPRENOL N-ACETYLGLUCOSAMINE TRANSFERASE 1"/>
    <property type="match status" value="1"/>
</dbReference>
<dbReference type="GO" id="GO:0016757">
    <property type="term" value="F:glycosyltransferase activity"/>
    <property type="evidence" value="ECO:0007669"/>
    <property type="project" value="TreeGrafter"/>
</dbReference>
<dbReference type="Proteomes" id="UP000186684">
    <property type="component" value="Unassembled WGS sequence"/>
</dbReference>
<keyword evidence="1" id="KW-0808">Transferase</keyword>